<reference evidence="1 2" key="1">
    <citation type="journal article" date="2019" name="Nat. Med.">
        <title>A library of human gut bacterial isolates paired with longitudinal multiomics data enables mechanistic microbiome research.</title>
        <authorList>
            <person name="Poyet M."/>
            <person name="Groussin M."/>
            <person name="Gibbons S.M."/>
            <person name="Avila-Pacheco J."/>
            <person name="Jiang X."/>
            <person name="Kearney S.M."/>
            <person name="Perrotta A.R."/>
            <person name="Berdy B."/>
            <person name="Zhao S."/>
            <person name="Lieberman T.D."/>
            <person name="Swanson P.K."/>
            <person name="Smith M."/>
            <person name="Roesemann S."/>
            <person name="Alexander J.E."/>
            <person name="Rich S.A."/>
            <person name="Livny J."/>
            <person name="Vlamakis H."/>
            <person name="Clish C."/>
            <person name="Bullock K."/>
            <person name="Deik A."/>
            <person name="Scott J."/>
            <person name="Pierce K.A."/>
            <person name="Xavier R.J."/>
            <person name="Alm E.J."/>
        </authorList>
    </citation>
    <scope>NUCLEOTIDE SEQUENCE [LARGE SCALE GENOMIC DNA]</scope>
    <source>
        <strain evidence="1 2">BIOML-A1</strain>
    </source>
</reference>
<name>A0A5B3GPD2_9BACT</name>
<dbReference type="AlphaFoldDB" id="A0A5B3GPD2"/>
<evidence type="ECO:0000313" key="2">
    <source>
        <dbReference type="Proteomes" id="UP000322658"/>
    </source>
</evidence>
<sequence>MSYKHIIILFIGIWICSDVNAQYNAKGYQIATNNQYYDLPITAEVNPDGNIKTVQTRLLFAQKDIHKPIAVFQEAGVSGIFLIVREVYAEPVYVKGKISGESLILLCNPAGKVEEEWMIIFGFRDTIKDSKYPMVVKIENEAGYYMSIFSQDNGVCPVNKFNRSEHTMNQLKDFYRGFYEVEF</sequence>
<accession>A0A5B3GPD2</accession>
<protein>
    <submittedName>
        <fullName evidence="1">Uncharacterized protein</fullName>
    </submittedName>
</protein>
<evidence type="ECO:0000313" key="1">
    <source>
        <dbReference type="EMBL" id="KAA2375162.1"/>
    </source>
</evidence>
<proteinExistence type="predicted"/>
<dbReference type="Proteomes" id="UP000322658">
    <property type="component" value="Unassembled WGS sequence"/>
</dbReference>
<gene>
    <name evidence="1" type="ORF">F2Y07_09685</name>
</gene>
<dbReference type="RefSeq" id="WP_149886013.1">
    <property type="nucleotide sequence ID" value="NZ_DAITRP010000020.1"/>
</dbReference>
<dbReference type="EMBL" id="VVXJ01000019">
    <property type="protein sequence ID" value="KAA2375162.1"/>
    <property type="molecule type" value="Genomic_DNA"/>
</dbReference>
<organism evidence="1 2">
    <name type="scientific">Alistipes shahii</name>
    <dbReference type="NCBI Taxonomy" id="328814"/>
    <lineage>
        <taxon>Bacteria</taxon>
        <taxon>Pseudomonadati</taxon>
        <taxon>Bacteroidota</taxon>
        <taxon>Bacteroidia</taxon>
        <taxon>Bacteroidales</taxon>
        <taxon>Rikenellaceae</taxon>
        <taxon>Alistipes</taxon>
    </lineage>
</organism>
<comment type="caution">
    <text evidence="1">The sequence shown here is derived from an EMBL/GenBank/DDBJ whole genome shotgun (WGS) entry which is preliminary data.</text>
</comment>